<comment type="caution">
    <text evidence="5">The sequence shown here is derived from an EMBL/GenBank/DDBJ whole genome shotgun (WGS) entry which is preliminary data.</text>
</comment>
<evidence type="ECO:0000313" key="5">
    <source>
        <dbReference type="EMBL" id="KAH7146356.1"/>
    </source>
</evidence>
<protein>
    <recommendedName>
        <fullName evidence="7">Clr5 domain-containing protein</fullName>
    </recommendedName>
</protein>
<evidence type="ECO:0000256" key="1">
    <source>
        <dbReference type="ARBA" id="ARBA00022737"/>
    </source>
</evidence>
<dbReference type="Gene3D" id="1.25.40.20">
    <property type="entry name" value="Ankyrin repeat-containing domain"/>
    <property type="match status" value="2"/>
</dbReference>
<name>A0A9P9J435_9HYPO</name>
<evidence type="ECO:0000256" key="3">
    <source>
        <dbReference type="PROSITE-ProRule" id="PRU00023"/>
    </source>
</evidence>
<feature type="compositionally biased region" description="Basic and acidic residues" evidence="4">
    <location>
        <begin position="122"/>
        <end position="144"/>
    </location>
</feature>
<dbReference type="PRINTS" id="PR01415">
    <property type="entry name" value="ANKYRIN"/>
</dbReference>
<dbReference type="InterPro" id="IPR002110">
    <property type="entry name" value="Ankyrin_rpt"/>
</dbReference>
<dbReference type="SMART" id="SM00248">
    <property type="entry name" value="ANK"/>
    <property type="match status" value="11"/>
</dbReference>
<evidence type="ECO:0000313" key="6">
    <source>
        <dbReference type="Proteomes" id="UP000738349"/>
    </source>
</evidence>
<accession>A0A9P9J435</accession>
<dbReference type="InterPro" id="IPR036770">
    <property type="entry name" value="Ankyrin_rpt-contain_sf"/>
</dbReference>
<dbReference type="EMBL" id="JAGMUV010000008">
    <property type="protein sequence ID" value="KAH7146356.1"/>
    <property type="molecule type" value="Genomic_DNA"/>
</dbReference>
<gene>
    <name evidence="5" type="ORF">EDB81DRAFT_869162</name>
</gene>
<sequence length="1070" mass="119365">MPVDWKLYEKDVIDQYVNGGKNADDTIEYLRQARGADITVRQFKTKFGGLKKLRADEWKAVFSEVRKREAQGIASDVYLYGRLLPQERVAREKRRYMKNCDGPRSHEIDLGIDTVRKHRLEIRNPDESHTGSRHVDPPGSREPESQDNMNQRPLGDQKTDNPTRLADEVACPIPATPWDLMDLDMATPRLENHARFLIFDPEPPQNSGLTMVWSCASTLQHSGISQSRELYVELDEFHDPFSPSLGLSMSPPDLGVSTNIVAWAGQIFPSYWNAKEVTSLLGTSHLSLDDLQCTLEIETQPRIPWGEPGYISSYLMSIDLKLRILKASAAILERVLGLPLLLLKWKEPTERQLDQSLAIMVYLISNNLVGHSGISAYIRWAMDEGIGGRITRFLQLDWEYARCCATKILQICPDFRRKTGLSTREPLNLECPLGAAKRSCLRKLRKMDQLKQSIDSDNLEQARLLVSNGVSLKHPSDVWAPNHDALSYVVYRGSLMMMRALIQGGVDSIYIESAFRVAIQHRRVQMMDLLLKEEARRGADSLSHQYGKLQELQDVFPKMYQSLRERNRKRFQVYELVQAAEQRDIVLFDFISQQDLSEVDFEDGLCEAIVCGAEEAVRMFLQRGVDPNAPRTRLINRDDGKPRDVKCSCPIQLAMKFDNQGSSLSHIHLLIKAGAETNPELLKEICRLAVDKNKPDFLLMFVQKRYDLIGPSVLEYMARQNRFHICEMLVEAGVPINEHGLGGMNALQAAAEEGSMKLMRYLVNQGADVNLPASNHGGRTALQAAVSQGRPWVVNWLIEAGADLEAAPSIHAGISVLEAAVHGIHCTEDRDSFRYLLELGAPVNRPDGMSGRLLHELIRRGEMECFELALDAGARVEDRDAHTVTSGTMKTIQLLLRHEADVNAPAGKEYGRTALQAATSSELIDPRIVSLLLNHGADVNAMPSKKGGVTALQGAAIKGDIQIARILLNKGADVNAAPSPEEGRTAVEGAAEYGRLDMVRLLLNAGAKPDPIHGFSRAIELADENNHFVIGDLLEQAEESFLSTDWSDSLAPWSLPEGMAMAEGQVMAES</sequence>
<organism evidence="5 6">
    <name type="scientific">Dactylonectria macrodidyma</name>
    <dbReference type="NCBI Taxonomy" id="307937"/>
    <lineage>
        <taxon>Eukaryota</taxon>
        <taxon>Fungi</taxon>
        <taxon>Dikarya</taxon>
        <taxon>Ascomycota</taxon>
        <taxon>Pezizomycotina</taxon>
        <taxon>Sordariomycetes</taxon>
        <taxon>Hypocreomycetidae</taxon>
        <taxon>Hypocreales</taxon>
        <taxon>Nectriaceae</taxon>
        <taxon>Dactylonectria</taxon>
    </lineage>
</organism>
<feature type="repeat" description="ANK" evidence="3">
    <location>
        <begin position="910"/>
        <end position="944"/>
    </location>
</feature>
<dbReference type="PANTHER" id="PTHR24123:SF33">
    <property type="entry name" value="PROTEIN HOS4"/>
    <property type="match status" value="1"/>
</dbReference>
<dbReference type="PROSITE" id="PS50088">
    <property type="entry name" value="ANK_REPEAT"/>
    <property type="match status" value="5"/>
</dbReference>
<evidence type="ECO:0000256" key="2">
    <source>
        <dbReference type="ARBA" id="ARBA00023043"/>
    </source>
</evidence>
<proteinExistence type="predicted"/>
<dbReference type="SUPFAM" id="SSF48403">
    <property type="entry name" value="Ankyrin repeat"/>
    <property type="match status" value="1"/>
</dbReference>
<feature type="repeat" description="ANK" evidence="3">
    <location>
        <begin position="982"/>
        <end position="1014"/>
    </location>
</feature>
<dbReference type="InterPro" id="IPR051165">
    <property type="entry name" value="Multifunctional_ANK_Repeat"/>
</dbReference>
<evidence type="ECO:0000256" key="4">
    <source>
        <dbReference type="SAM" id="MobiDB-lite"/>
    </source>
</evidence>
<feature type="repeat" description="ANK" evidence="3">
    <location>
        <begin position="947"/>
        <end position="979"/>
    </location>
</feature>
<reference evidence="5" key="1">
    <citation type="journal article" date="2021" name="Nat. Commun.">
        <title>Genetic determinants of endophytism in the Arabidopsis root mycobiome.</title>
        <authorList>
            <person name="Mesny F."/>
            <person name="Miyauchi S."/>
            <person name="Thiergart T."/>
            <person name="Pickel B."/>
            <person name="Atanasova L."/>
            <person name="Karlsson M."/>
            <person name="Huettel B."/>
            <person name="Barry K.W."/>
            <person name="Haridas S."/>
            <person name="Chen C."/>
            <person name="Bauer D."/>
            <person name="Andreopoulos W."/>
            <person name="Pangilinan J."/>
            <person name="LaButti K."/>
            <person name="Riley R."/>
            <person name="Lipzen A."/>
            <person name="Clum A."/>
            <person name="Drula E."/>
            <person name="Henrissat B."/>
            <person name="Kohler A."/>
            <person name="Grigoriev I.V."/>
            <person name="Martin F.M."/>
            <person name="Hacquard S."/>
        </authorList>
    </citation>
    <scope>NUCLEOTIDE SEQUENCE</scope>
    <source>
        <strain evidence="5">MPI-CAGE-AT-0147</strain>
    </source>
</reference>
<feature type="repeat" description="ANK" evidence="3">
    <location>
        <begin position="742"/>
        <end position="774"/>
    </location>
</feature>
<dbReference type="OrthoDB" id="539213at2759"/>
<dbReference type="Pfam" id="PF12796">
    <property type="entry name" value="Ank_2"/>
    <property type="match status" value="2"/>
</dbReference>
<evidence type="ECO:0008006" key="7">
    <source>
        <dbReference type="Google" id="ProtNLM"/>
    </source>
</evidence>
<feature type="repeat" description="ANK" evidence="3">
    <location>
        <begin position="777"/>
        <end position="809"/>
    </location>
</feature>
<dbReference type="Proteomes" id="UP000738349">
    <property type="component" value="Unassembled WGS sequence"/>
</dbReference>
<keyword evidence="1" id="KW-0677">Repeat</keyword>
<feature type="region of interest" description="Disordered" evidence="4">
    <location>
        <begin position="122"/>
        <end position="162"/>
    </location>
</feature>
<dbReference type="SUPFAM" id="SSF140860">
    <property type="entry name" value="Pseudo ankyrin repeat-like"/>
    <property type="match status" value="1"/>
</dbReference>
<dbReference type="AlphaFoldDB" id="A0A9P9J435"/>
<dbReference type="PANTHER" id="PTHR24123">
    <property type="entry name" value="ANKYRIN REPEAT-CONTAINING"/>
    <property type="match status" value="1"/>
</dbReference>
<dbReference type="PROSITE" id="PS50297">
    <property type="entry name" value="ANK_REP_REGION"/>
    <property type="match status" value="5"/>
</dbReference>
<keyword evidence="2 3" id="KW-0040">ANK repeat</keyword>
<keyword evidence="6" id="KW-1185">Reference proteome</keyword>